<protein>
    <submittedName>
        <fullName evidence="2">Peptidase A2</fullName>
    </submittedName>
</protein>
<dbReference type="STRING" id="225991.MA05_08620"/>
<dbReference type="RefSeq" id="WP_043386132.1">
    <property type="nucleotide sequence ID" value="NZ_JBOK01000020.1"/>
</dbReference>
<evidence type="ECO:0000313" key="3">
    <source>
        <dbReference type="Proteomes" id="UP000020766"/>
    </source>
</evidence>
<dbReference type="Proteomes" id="UP000020766">
    <property type="component" value="Unassembled WGS sequence"/>
</dbReference>
<comment type="caution">
    <text evidence="2">The sequence shown here is derived from an EMBL/GenBank/DDBJ whole genome shotgun (WGS) entry which is preliminary data.</text>
</comment>
<sequence>MLTLRFLPTALALLAASQTLVGHAQSVALTGVMGSKALLIINGAPPKALGPNDSLQGVRVVQVLSDSAVVEVQGQRQTLHLGASPVSVGQGLPTGSRKVVLRADSRGHFRDSGFINNKPMQYMVDTGATAIGIGQADAERLGLNFEKGRPVMVRTANGNTQGWHIRLDTVRVGDITVYGVDAVVSPQPMPFVLLGNSFLSQLHMTRQGNEMVLEQR</sequence>
<gene>
    <name evidence="2" type="ORF">AX13_08015</name>
</gene>
<dbReference type="SUPFAM" id="SSF50630">
    <property type="entry name" value="Acid proteases"/>
    <property type="match status" value="1"/>
</dbReference>
<dbReference type="PATRIC" id="fig|1457173.3.peg.3027"/>
<dbReference type="AlphaFoldDB" id="A0A014Q7J5"/>
<dbReference type="EMBL" id="JBOK01000020">
    <property type="protein sequence ID" value="EXU79137.1"/>
    <property type="molecule type" value="Genomic_DNA"/>
</dbReference>
<dbReference type="NCBIfam" id="TIGR02281">
    <property type="entry name" value="clan_AA_DTGA"/>
    <property type="match status" value="1"/>
</dbReference>
<dbReference type="CDD" id="cd05483">
    <property type="entry name" value="retropepsin_like_bacteria"/>
    <property type="match status" value="1"/>
</dbReference>
<proteinExistence type="predicted"/>
<reference evidence="2 3" key="1">
    <citation type="submission" date="2014-01" db="EMBL/GenBank/DDBJ databases">
        <title>Interspecies Systems Biology Uncovers Metabolites Affecting C. elegans Gene Expression and Life History Traits.</title>
        <authorList>
            <person name="Watson E."/>
            <person name="Macneil L.T."/>
            <person name="Ritter A.D."/>
            <person name="Yilmaz L.S."/>
            <person name="Rosebrock A.P."/>
            <person name="Caudy A.A."/>
            <person name="Walhout A.J."/>
        </authorList>
    </citation>
    <scope>NUCLEOTIDE SEQUENCE [LARGE SCALE GENOMIC DNA]</scope>
    <source>
        <strain evidence="2 3">DA1877</strain>
    </source>
</reference>
<evidence type="ECO:0000313" key="2">
    <source>
        <dbReference type="EMBL" id="EXU79137.1"/>
    </source>
</evidence>
<organism evidence="2 3">
    <name type="scientific">Comamonas aquatica DA1877</name>
    <dbReference type="NCBI Taxonomy" id="1457173"/>
    <lineage>
        <taxon>Bacteria</taxon>
        <taxon>Pseudomonadati</taxon>
        <taxon>Pseudomonadota</taxon>
        <taxon>Betaproteobacteria</taxon>
        <taxon>Burkholderiales</taxon>
        <taxon>Comamonadaceae</taxon>
        <taxon>Comamonas</taxon>
    </lineage>
</organism>
<dbReference type="InterPro" id="IPR021109">
    <property type="entry name" value="Peptidase_aspartic_dom_sf"/>
</dbReference>
<evidence type="ECO:0000256" key="1">
    <source>
        <dbReference type="SAM" id="SignalP"/>
    </source>
</evidence>
<name>A0A014Q7J5_9BURK</name>
<dbReference type="Gene3D" id="2.40.70.10">
    <property type="entry name" value="Acid Proteases"/>
    <property type="match status" value="1"/>
</dbReference>
<dbReference type="InterPro" id="IPR034122">
    <property type="entry name" value="Retropepsin-like_bacterial"/>
</dbReference>
<dbReference type="InterPro" id="IPR011969">
    <property type="entry name" value="Clan_AA_Asp_peptidase_C"/>
</dbReference>
<keyword evidence="1" id="KW-0732">Signal</keyword>
<accession>A0A014Q7J5</accession>
<dbReference type="Pfam" id="PF13975">
    <property type="entry name" value="gag-asp_proteas"/>
    <property type="match status" value="1"/>
</dbReference>
<feature type="signal peptide" evidence="1">
    <location>
        <begin position="1"/>
        <end position="24"/>
    </location>
</feature>
<feature type="chain" id="PRO_5001473602" evidence="1">
    <location>
        <begin position="25"/>
        <end position="216"/>
    </location>
</feature>
<keyword evidence="3" id="KW-1185">Reference proteome</keyword>